<proteinExistence type="predicted"/>
<gene>
    <name evidence="1" type="ORF">BAE44_0005014</name>
</gene>
<organism evidence="1 2">
    <name type="scientific">Dichanthelium oligosanthes</name>
    <dbReference type="NCBI Taxonomy" id="888268"/>
    <lineage>
        <taxon>Eukaryota</taxon>
        <taxon>Viridiplantae</taxon>
        <taxon>Streptophyta</taxon>
        <taxon>Embryophyta</taxon>
        <taxon>Tracheophyta</taxon>
        <taxon>Spermatophyta</taxon>
        <taxon>Magnoliopsida</taxon>
        <taxon>Liliopsida</taxon>
        <taxon>Poales</taxon>
        <taxon>Poaceae</taxon>
        <taxon>PACMAD clade</taxon>
        <taxon>Panicoideae</taxon>
        <taxon>Panicodae</taxon>
        <taxon>Paniceae</taxon>
        <taxon>Dichantheliinae</taxon>
        <taxon>Dichanthelium</taxon>
    </lineage>
</organism>
<dbReference type="STRING" id="888268.A0A1E5W967"/>
<sequence>MVSLLSASDPNVVYGVDARGMDFAKQEGREVDDIGGRAFLLSPWYFGASRSAAECGLEPMVFNVEDGTKRLMVFNVEDGTTRMQEHDEAPVSEQALWMLPTYP</sequence>
<name>A0A1E5W967_9POAL</name>
<evidence type="ECO:0000313" key="1">
    <source>
        <dbReference type="EMBL" id="OEL33966.1"/>
    </source>
</evidence>
<evidence type="ECO:0000313" key="2">
    <source>
        <dbReference type="Proteomes" id="UP000095767"/>
    </source>
</evidence>
<reference evidence="1 2" key="1">
    <citation type="submission" date="2016-09" db="EMBL/GenBank/DDBJ databases">
        <title>The draft genome of Dichanthelium oligosanthes: A C3 panicoid grass species.</title>
        <authorList>
            <person name="Studer A.J."/>
            <person name="Schnable J.C."/>
            <person name="Brutnell T.P."/>
        </authorList>
    </citation>
    <scope>NUCLEOTIDE SEQUENCE [LARGE SCALE GENOMIC DNA]</scope>
    <source>
        <strain evidence="2">cv. Kellogg 1175</strain>
        <tissue evidence="1">Leaf</tissue>
    </source>
</reference>
<keyword evidence="2" id="KW-1185">Reference proteome</keyword>
<evidence type="ECO:0008006" key="3">
    <source>
        <dbReference type="Google" id="ProtNLM"/>
    </source>
</evidence>
<dbReference type="EMBL" id="LWDX02016960">
    <property type="protein sequence ID" value="OEL33966.1"/>
    <property type="molecule type" value="Genomic_DNA"/>
</dbReference>
<dbReference type="AlphaFoldDB" id="A0A1E5W967"/>
<dbReference type="Proteomes" id="UP000095767">
    <property type="component" value="Unassembled WGS sequence"/>
</dbReference>
<comment type="caution">
    <text evidence="1">The sequence shown here is derived from an EMBL/GenBank/DDBJ whole genome shotgun (WGS) entry which is preliminary data.</text>
</comment>
<dbReference type="OrthoDB" id="686549at2759"/>
<accession>A0A1E5W967</accession>
<protein>
    <recommendedName>
        <fullName evidence="3">DUF295 domain-containing protein</fullName>
    </recommendedName>
</protein>